<name>A0A482ZEE8_9ARAC</name>
<organism evidence="2">
    <name type="scientific">Liphistius malayanus</name>
    <dbReference type="NCBI Taxonomy" id="1203467"/>
    <lineage>
        <taxon>Eukaryota</taxon>
        <taxon>Metazoa</taxon>
        <taxon>Ecdysozoa</taxon>
        <taxon>Arthropoda</taxon>
        <taxon>Chelicerata</taxon>
        <taxon>Arachnida</taxon>
        <taxon>Araneae</taxon>
        <taxon>Mesothelae</taxon>
        <taxon>Liphistiidae</taxon>
        <taxon>Liphistius</taxon>
    </lineage>
</organism>
<dbReference type="EMBL" id="HAGQ01000028">
    <property type="protein sequence ID" value="SMD30101.1"/>
    <property type="molecule type" value="Transcribed_RNA"/>
</dbReference>
<feature type="signal peptide" evidence="1">
    <location>
        <begin position="1"/>
        <end position="16"/>
    </location>
</feature>
<reference evidence="2" key="1">
    <citation type="submission" date="2017-03" db="EMBL/GenBank/DDBJ databases">
        <authorList>
            <person name="QRISCLOUD D."/>
        </authorList>
    </citation>
    <scope>NUCLEOTIDE SEQUENCE</scope>
</reference>
<feature type="chain" id="PRO_5019831617" evidence="1">
    <location>
        <begin position="17"/>
        <end position="112"/>
    </location>
</feature>
<dbReference type="AlphaFoldDB" id="A0A482ZEE8"/>
<evidence type="ECO:0000256" key="1">
    <source>
        <dbReference type="SAM" id="SignalP"/>
    </source>
</evidence>
<protein>
    <submittedName>
        <fullName evidence="2">U38-Liphistoxin-Lm1a_1</fullName>
    </submittedName>
</protein>
<sequence length="112" mass="12885">MHVHTYVTWRFAFVLGATSVGCFDQFECWATFRFGRAKVNVALDLDTRAARVVHQFCSLAFLETLRPQHCRAQDDVTLTLEFRASIIRSLNFGNLTFRASGHIQRGAFLRWS</sequence>
<accession>A0A482ZEE8</accession>
<evidence type="ECO:0000313" key="2">
    <source>
        <dbReference type="EMBL" id="SMD30101.1"/>
    </source>
</evidence>
<proteinExistence type="predicted"/>
<reference evidence="2" key="2">
    <citation type="submission" date="2019-04" db="EMBL/GenBank/DDBJ databases">
        <title>Unravelling the molecular evolution of spider venoms.</title>
        <authorList>
            <person name="Pineda S."/>
        </authorList>
    </citation>
    <scope>NUCLEOTIDE SEQUENCE</scope>
</reference>
<keyword evidence="1" id="KW-0732">Signal</keyword>